<accession>A0A314UHE5</accession>
<gene>
    <name evidence="3" type="ORF">Pyn_17270</name>
</gene>
<dbReference type="SMART" id="SM00335">
    <property type="entry name" value="ANX"/>
    <property type="match status" value="1"/>
</dbReference>
<name>A0A314UHE5_PRUYE</name>
<dbReference type="PANTHER" id="PTHR10502:SF104">
    <property type="entry name" value="ANNEXIN D1"/>
    <property type="match status" value="1"/>
</dbReference>
<sequence length="86" mass="9767">MSTLRVPQQVPPASEDCEQLKQAFKGWGTNEDLIVSILGHRNAAQRKVIRQTYAEAYGEDLLKELEKELTSDCEVKLRMHSSFCIS</sequence>
<dbReference type="InterPro" id="IPR037104">
    <property type="entry name" value="Annexin_sf"/>
</dbReference>
<proteinExistence type="predicted"/>
<dbReference type="InterPro" id="IPR018502">
    <property type="entry name" value="Annexin_repeat"/>
</dbReference>
<evidence type="ECO:0000256" key="2">
    <source>
        <dbReference type="ARBA" id="ARBA00023216"/>
    </source>
</evidence>
<dbReference type="Gene3D" id="1.10.220.10">
    <property type="entry name" value="Annexin"/>
    <property type="match status" value="1"/>
</dbReference>
<evidence type="ECO:0000313" key="4">
    <source>
        <dbReference type="Proteomes" id="UP000250321"/>
    </source>
</evidence>
<reference evidence="3 4" key="1">
    <citation type="submission" date="2018-02" db="EMBL/GenBank/DDBJ databases">
        <title>Draft genome of wild Prunus yedoensis var. nudiflora.</title>
        <authorList>
            <person name="Baek S."/>
            <person name="Kim J.-H."/>
            <person name="Choi K."/>
            <person name="Kim G.-B."/>
            <person name="Cho A."/>
            <person name="Jang H."/>
            <person name="Shin C.-H."/>
            <person name="Yu H.-J."/>
            <person name="Mun J.-H."/>
        </authorList>
    </citation>
    <scope>NUCLEOTIDE SEQUENCE [LARGE SCALE GENOMIC DNA]</scope>
    <source>
        <strain evidence="4">cv. Jeju island</strain>
        <tissue evidence="3">Leaf</tissue>
    </source>
</reference>
<dbReference type="Proteomes" id="UP000250321">
    <property type="component" value="Unassembled WGS sequence"/>
</dbReference>
<keyword evidence="2" id="KW-0041">Annexin</keyword>
<organism evidence="3 4">
    <name type="scientific">Prunus yedoensis var. nudiflora</name>
    <dbReference type="NCBI Taxonomy" id="2094558"/>
    <lineage>
        <taxon>Eukaryota</taxon>
        <taxon>Viridiplantae</taxon>
        <taxon>Streptophyta</taxon>
        <taxon>Embryophyta</taxon>
        <taxon>Tracheophyta</taxon>
        <taxon>Spermatophyta</taxon>
        <taxon>Magnoliopsida</taxon>
        <taxon>eudicotyledons</taxon>
        <taxon>Gunneridae</taxon>
        <taxon>Pentapetalae</taxon>
        <taxon>rosids</taxon>
        <taxon>fabids</taxon>
        <taxon>Rosales</taxon>
        <taxon>Rosaceae</taxon>
        <taxon>Amygdaloideae</taxon>
        <taxon>Amygdaleae</taxon>
        <taxon>Prunus</taxon>
    </lineage>
</organism>
<protein>
    <submittedName>
        <fullName evidence="3">Annexin D1 isoform X3</fullName>
    </submittedName>
</protein>
<dbReference type="PANTHER" id="PTHR10502">
    <property type="entry name" value="ANNEXIN"/>
    <property type="match status" value="1"/>
</dbReference>
<dbReference type="GO" id="GO:0005886">
    <property type="term" value="C:plasma membrane"/>
    <property type="evidence" value="ECO:0007669"/>
    <property type="project" value="TreeGrafter"/>
</dbReference>
<dbReference type="PROSITE" id="PS51897">
    <property type="entry name" value="ANNEXIN_2"/>
    <property type="match status" value="1"/>
</dbReference>
<evidence type="ECO:0000256" key="1">
    <source>
        <dbReference type="ARBA" id="ARBA00022737"/>
    </source>
</evidence>
<dbReference type="Pfam" id="PF00191">
    <property type="entry name" value="Annexin"/>
    <property type="match status" value="1"/>
</dbReference>
<dbReference type="GO" id="GO:0005544">
    <property type="term" value="F:calcium-dependent phospholipid binding"/>
    <property type="evidence" value="ECO:0007669"/>
    <property type="project" value="InterPro"/>
</dbReference>
<comment type="caution">
    <text evidence="3">The sequence shown here is derived from an EMBL/GenBank/DDBJ whole genome shotgun (WGS) entry which is preliminary data.</text>
</comment>
<dbReference type="GO" id="GO:0009408">
    <property type="term" value="P:response to heat"/>
    <property type="evidence" value="ECO:0007669"/>
    <property type="project" value="TreeGrafter"/>
</dbReference>
<dbReference type="FunFam" id="1.10.220.10:FF:000008">
    <property type="entry name" value="Annexin"/>
    <property type="match status" value="1"/>
</dbReference>
<dbReference type="GO" id="GO:0009409">
    <property type="term" value="P:response to cold"/>
    <property type="evidence" value="ECO:0007669"/>
    <property type="project" value="TreeGrafter"/>
</dbReference>
<dbReference type="AlphaFoldDB" id="A0A314UHE5"/>
<dbReference type="GO" id="GO:0009651">
    <property type="term" value="P:response to salt stress"/>
    <property type="evidence" value="ECO:0007669"/>
    <property type="project" value="TreeGrafter"/>
</dbReference>
<dbReference type="SUPFAM" id="SSF47874">
    <property type="entry name" value="Annexin"/>
    <property type="match status" value="1"/>
</dbReference>
<keyword evidence="1" id="KW-0677">Repeat</keyword>
<dbReference type="STRING" id="2094558.A0A314UHE5"/>
<dbReference type="GO" id="GO:0005737">
    <property type="term" value="C:cytoplasm"/>
    <property type="evidence" value="ECO:0007669"/>
    <property type="project" value="TreeGrafter"/>
</dbReference>
<dbReference type="OrthoDB" id="1735902at2759"/>
<dbReference type="GO" id="GO:0001786">
    <property type="term" value="F:phosphatidylserine binding"/>
    <property type="evidence" value="ECO:0007669"/>
    <property type="project" value="TreeGrafter"/>
</dbReference>
<dbReference type="EMBL" id="PJQY01003523">
    <property type="protein sequence ID" value="PQM36731.1"/>
    <property type="molecule type" value="Genomic_DNA"/>
</dbReference>
<dbReference type="GO" id="GO:0009414">
    <property type="term" value="P:response to water deprivation"/>
    <property type="evidence" value="ECO:0007669"/>
    <property type="project" value="TreeGrafter"/>
</dbReference>
<dbReference type="GO" id="GO:0005509">
    <property type="term" value="F:calcium ion binding"/>
    <property type="evidence" value="ECO:0007669"/>
    <property type="project" value="InterPro"/>
</dbReference>
<evidence type="ECO:0000313" key="3">
    <source>
        <dbReference type="EMBL" id="PQM36731.1"/>
    </source>
</evidence>
<keyword evidence="4" id="KW-1185">Reference proteome</keyword>